<comment type="caution">
    <text evidence="1">The sequence shown here is derived from an EMBL/GenBank/DDBJ whole genome shotgun (WGS) entry which is preliminary data.</text>
</comment>
<protein>
    <submittedName>
        <fullName evidence="1">Uncharacterized protein</fullName>
    </submittedName>
</protein>
<organism evidence="1 2">
    <name type="scientific">Calicophoron daubneyi</name>
    <name type="common">Rumen fluke</name>
    <name type="synonym">Paramphistomum daubneyi</name>
    <dbReference type="NCBI Taxonomy" id="300641"/>
    <lineage>
        <taxon>Eukaryota</taxon>
        <taxon>Metazoa</taxon>
        <taxon>Spiralia</taxon>
        <taxon>Lophotrochozoa</taxon>
        <taxon>Platyhelminthes</taxon>
        <taxon>Trematoda</taxon>
        <taxon>Digenea</taxon>
        <taxon>Plagiorchiida</taxon>
        <taxon>Pronocephalata</taxon>
        <taxon>Paramphistomoidea</taxon>
        <taxon>Paramphistomidae</taxon>
        <taxon>Calicophoron</taxon>
    </lineage>
</organism>
<proteinExistence type="predicted"/>
<dbReference type="EMBL" id="CAXLJL010000356">
    <property type="protein sequence ID" value="CAL5136875.1"/>
    <property type="molecule type" value="Genomic_DNA"/>
</dbReference>
<dbReference type="AlphaFoldDB" id="A0AAV2TKJ3"/>
<evidence type="ECO:0000313" key="2">
    <source>
        <dbReference type="Proteomes" id="UP001497525"/>
    </source>
</evidence>
<gene>
    <name evidence="1" type="ORF">CDAUBV1_LOCUS11170</name>
</gene>
<evidence type="ECO:0000313" key="1">
    <source>
        <dbReference type="EMBL" id="CAL5136875.1"/>
    </source>
</evidence>
<dbReference type="Proteomes" id="UP001497525">
    <property type="component" value="Unassembled WGS sequence"/>
</dbReference>
<accession>A0AAV2TKJ3</accession>
<sequence length="200" mass="23087">MNKSSFRLYGTGEYPDPDNILMQTRHVSQLLQIPLSKNEKEVKETLVAIIICYLRKSPGVVGFISERQSLMLLLECKLDELALKNRVTLVLFRAIHSQVYNSLAFGRIRITIDAYVSFFLPRYAEELRKAMSPTDFKIQHVYTVIILLILKRTEECSLRDHIIRSSVLSHRGMFAQYICLHQSQKVTGSIKNLQPRGNPY</sequence>
<name>A0AAV2TKJ3_CALDB</name>
<reference evidence="1" key="1">
    <citation type="submission" date="2024-06" db="EMBL/GenBank/DDBJ databases">
        <authorList>
            <person name="Liu X."/>
            <person name="Lenzi L."/>
            <person name="Haldenby T S."/>
            <person name="Uol C."/>
        </authorList>
    </citation>
    <scope>NUCLEOTIDE SEQUENCE</scope>
</reference>